<accession>A0ABU9JVP0</accession>
<name>A0ABU9JVP0_9BACI</name>
<dbReference type="InterPro" id="IPR049254">
    <property type="entry name" value="Phage_tail_terminator"/>
</dbReference>
<evidence type="ECO:0000313" key="1">
    <source>
        <dbReference type="EMBL" id="MEL3956921.1"/>
    </source>
</evidence>
<dbReference type="EMBL" id="JBBYAK010000001">
    <property type="protein sequence ID" value="MEL3956921.1"/>
    <property type="molecule type" value="Genomic_DNA"/>
</dbReference>
<reference evidence="1 2" key="1">
    <citation type="submission" date="2024-03" db="EMBL/GenBank/DDBJ databases">
        <title>Bacilli Hybrid Assemblies.</title>
        <authorList>
            <person name="Kovac J."/>
        </authorList>
    </citation>
    <scope>NUCLEOTIDE SEQUENCE [LARGE SCALE GENOMIC DNA]</scope>
    <source>
        <strain evidence="1 2">FSL M8-0022</strain>
    </source>
</reference>
<protein>
    <submittedName>
        <fullName evidence="1">DUF6838 family protein</fullName>
    </submittedName>
</protein>
<evidence type="ECO:0000313" key="2">
    <source>
        <dbReference type="Proteomes" id="UP001459714"/>
    </source>
</evidence>
<comment type="caution">
    <text evidence="1">The sequence shown here is derived from an EMBL/GenBank/DDBJ whole genome shotgun (WGS) entry which is preliminary data.</text>
</comment>
<sequence length="181" mass="20878">MITYRDIRKAINAKLKNEFNIEINSNDVKEGFKRPSFFVTFDNLVKSSDQSQFDRSLTIRIYYFPTDRYDYSLELLDIQEQLENLFDLKFNVLDRKFNIFESSSLITDGVLEFSFDIQFSDAKDVPVDDNVVEIPVDEDGYPSEIGKPVEVIGDENGNPVLDGNEKPIPIELMETLDIKKG</sequence>
<dbReference type="Pfam" id="PF20765">
    <property type="entry name" value="Phage_tail_terminator_8"/>
    <property type="match status" value="1"/>
</dbReference>
<dbReference type="RefSeq" id="WP_342019995.1">
    <property type="nucleotide sequence ID" value="NZ_JBBYAK010000001.1"/>
</dbReference>
<dbReference type="Proteomes" id="UP001459714">
    <property type="component" value="Unassembled WGS sequence"/>
</dbReference>
<proteinExistence type="predicted"/>
<organism evidence="1 2">
    <name type="scientific">Caldifermentibacillus hisashii</name>
    <dbReference type="NCBI Taxonomy" id="996558"/>
    <lineage>
        <taxon>Bacteria</taxon>
        <taxon>Bacillati</taxon>
        <taxon>Bacillota</taxon>
        <taxon>Bacilli</taxon>
        <taxon>Bacillales</taxon>
        <taxon>Bacillaceae</taxon>
        <taxon>Caldifermentibacillus</taxon>
    </lineage>
</organism>
<gene>
    <name evidence="1" type="ORF">NST17_06885</name>
</gene>
<keyword evidence="2" id="KW-1185">Reference proteome</keyword>